<protein>
    <submittedName>
        <fullName evidence="1">Uncharacterized protein</fullName>
    </submittedName>
</protein>
<dbReference type="EMBL" id="JAUSQU010000001">
    <property type="protein sequence ID" value="MDP9849044.1"/>
    <property type="molecule type" value="Genomic_DNA"/>
</dbReference>
<accession>A0ABT9QQK4</accession>
<sequence length="32" mass="3350">METTGALVDEHFLLELVLVEALHAEAEALAGG</sequence>
<evidence type="ECO:0000313" key="1">
    <source>
        <dbReference type="EMBL" id="MDP9849044.1"/>
    </source>
</evidence>
<organism evidence="1 2">
    <name type="scientific">Streptosporangium lutulentum</name>
    <dbReference type="NCBI Taxonomy" id="1461250"/>
    <lineage>
        <taxon>Bacteria</taxon>
        <taxon>Bacillati</taxon>
        <taxon>Actinomycetota</taxon>
        <taxon>Actinomycetes</taxon>
        <taxon>Streptosporangiales</taxon>
        <taxon>Streptosporangiaceae</taxon>
        <taxon>Streptosporangium</taxon>
    </lineage>
</organism>
<gene>
    <name evidence="1" type="ORF">J2853_008255</name>
</gene>
<dbReference type="Proteomes" id="UP001225356">
    <property type="component" value="Unassembled WGS sequence"/>
</dbReference>
<proteinExistence type="predicted"/>
<comment type="caution">
    <text evidence="1">The sequence shown here is derived from an EMBL/GenBank/DDBJ whole genome shotgun (WGS) entry which is preliminary data.</text>
</comment>
<keyword evidence="2" id="KW-1185">Reference proteome</keyword>
<reference evidence="1 2" key="1">
    <citation type="submission" date="2023-07" db="EMBL/GenBank/DDBJ databases">
        <title>Sequencing the genomes of 1000 actinobacteria strains.</title>
        <authorList>
            <person name="Klenk H.-P."/>
        </authorList>
    </citation>
    <scope>NUCLEOTIDE SEQUENCE [LARGE SCALE GENOMIC DNA]</scope>
    <source>
        <strain evidence="1 2">DSM 46740</strain>
    </source>
</reference>
<name>A0ABT9QQK4_9ACTN</name>
<evidence type="ECO:0000313" key="2">
    <source>
        <dbReference type="Proteomes" id="UP001225356"/>
    </source>
</evidence>